<dbReference type="EMBL" id="RIBW01000014">
    <property type="protein sequence ID" value="RUL98231.1"/>
    <property type="molecule type" value="Genomic_DNA"/>
</dbReference>
<organism evidence="1 2">
    <name type="scientific">Rhizobium anhuiense</name>
    <dbReference type="NCBI Taxonomy" id="1184720"/>
    <lineage>
        <taxon>Bacteria</taxon>
        <taxon>Pseudomonadati</taxon>
        <taxon>Pseudomonadota</taxon>
        <taxon>Alphaproteobacteria</taxon>
        <taxon>Hyphomicrobiales</taxon>
        <taxon>Rhizobiaceae</taxon>
        <taxon>Rhizobium/Agrobacterium group</taxon>
        <taxon>Rhizobium</taxon>
    </lineage>
</organism>
<accession>A0A432NF92</accession>
<evidence type="ECO:0000313" key="1">
    <source>
        <dbReference type="EMBL" id="RUL98231.1"/>
    </source>
</evidence>
<evidence type="ECO:0000313" key="2">
    <source>
        <dbReference type="Proteomes" id="UP000273611"/>
    </source>
</evidence>
<dbReference type="AlphaFoldDB" id="A0A432NF92"/>
<dbReference type="Proteomes" id="UP000273611">
    <property type="component" value="Unassembled WGS sequence"/>
</dbReference>
<gene>
    <name evidence="1" type="ORF">EEQ99_25285</name>
</gene>
<proteinExistence type="predicted"/>
<name>A0A432NF92_9HYPH</name>
<sequence>MGRILWAEAVAAFDSWDDAYIRHIIVHCNNYCAMHKTLTFPAENTLLFWTGMPPAVINKPLI</sequence>
<reference evidence="1 2" key="1">
    <citation type="journal article" date="2015" name="Int. J. Syst. Evol. Microbiol.">
        <title>Rhizobium anhuiense sp. nov., isolated from effective nodules of Vicia faba and Pisum sativum.</title>
        <authorList>
            <person name="Zhang Y.J."/>
            <person name="Zheng W.T."/>
            <person name="Everall I."/>
            <person name="Young J.P."/>
            <person name="Zhang X.X."/>
            <person name="Tian C.F."/>
            <person name="Sui X.H."/>
            <person name="Wang E.T."/>
            <person name="Chen W.X."/>
        </authorList>
    </citation>
    <scope>NUCLEOTIDE SEQUENCE [LARGE SCALE GENOMIC DNA]</scope>
    <source>
        <strain evidence="1 2">CCBAU 23252</strain>
    </source>
</reference>
<protein>
    <submittedName>
        <fullName evidence="1">Uncharacterized protein</fullName>
    </submittedName>
</protein>
<comment type="caution">
    <text evidence="1">The sequence shown here is derived from an EMBL/GenBank/DDBJ whole genome shotgun (WGS) entry which is preliminary data.</text>
</comment>